<feature type="transmembrane region" description="Helical" evidence="7">
    <location>
        <begin position="68"/>
        <end position="96"/>
    </location>
</feature>
<accession>A0A0M0JN22</accession>
<proteinExistence type="inferred from homology"/>
<dbReference type="GO" id="GO:0016020">
    <property type="term" value="C:membrane"/>
    <property type="evidence" value="ECO:0007669"/>
    <property type="project" value="UniProtKB-SubCell"/>
</dbReference>
<dbReference type="Proteomes" id="UP000037460">
    <property type="component" value="Unassembled WGS sequence"/>
</dbReference>
<evidence type="ECO:0000256" key="5">
    <source>
        <dbReference type="ARBA" id="ARBA00023136"/>
    </source>
</evidence>
<evidence type="ECO:0000256" key="7">
    <source>
        <dbReference type="SAM" id="Phobius"/>
    </source>
</evidence>
<evidence type="ECO:0000256" key="1">
    <source>
        <dbReference type="ARBA" id="ARBA00004141"/>
    </source>
</evidence>
<evidence type="ECO:0000313" key="9">
    <source>
        <dbReference type="Proteomes" id="UP000037460"/>
    </source>
</evidence>
<feature type="compositionally biased region" description="Low complexity" evidence="6">
    <location>
        <begin position="190"/>
        <end position="206"/>
    </location>
</feature>
<evidence type="ECO:0000256" key="3">
    <source>
        <dbReference type="ARBA" id="ARBA00022692"/>
    </source>
</evidence>
<evidence type="ECO:0000256" key="6">
    <source>
        <dbReference type="SAM" id="MobiDB-lite"/>
    </source>
</evidence>
<feature type="region of interest" description="Disordered" evidence="6">
    <location>
        <begin position="231"/>
        <end position="255"/>
    </location>
</feature>
<evidence type="ECO:0000256" key="4">
    <source>
        <dbReference type="ARBA" id="ARBA00022989"/>
    </source>
</evidence>
<keyword evidence="9" id="KW-1185">Reference proteome</keyword>
<evidence type="ECO:0000256" key="2">
    <source>
        <dbReference type="ARBA" id="ARBA00008062"/>
    </source>
</evidence>
<keyword evidence="5 7" id="KW-0472">Membrane</keyword>
<feature type="region of interest" description="Disordered" evidence="6">
    <location>
        <begin position="189"/>
        <end position="218"/>
    </location>
</feature>
<feature type="transmembrane region" description="Helical" evidence="7">
    <location>
        <begin position="145"/>
        <end position="164"/>
    </location>
</feature>
<comment type="caution">
    <text evidence="8">The sequence shown here is derived from an EMBL/GenBank/DDBJ whole genome shotgun (WGS) entry which is preliminary data.</text>
</comment>
<dbReference type="AlphaFoldDB" id="A0A0M0JN22"/>
<comment type="subcellular location">
    <subcellularLocation>
        <location evidence="1">Membrane</location>
        <topology evidence="1">Multi-pass membrane protein</topology>
    </subcellularLocation>
</comment>
<feature type="compositionally biased region" description="Gly residues" evidence="6">
    <location>
        <begin position="235"/>
        <end position="255"/>
    </location>
</feature>
<feature type="transmembrane region" description="Helical" evidence="7">
    <location>
        <begin position="117"/>
        <end position="139"/>
    </location>
</feature>
<reference evidence="9" key="1">
    <citation type="journal article" date="2015" name="PLoS Genet.">
        <title>Genome Sequence and Transcriptome Analyses of Chrysochromulina tobin: Metabolic Tools for Enhanced Algal Fitness in the Prominent Order Prymnesiales (Haptophyceae).</title>
        <authorList>
            <person name="Hovde B.T."/>
            <person name="Deodato C.R."/>
            <person name="Hunsperger H.M."/>
            <person name="Ryken S.A."/>
            <person name="Yost W."/>
            <person name="Jha R.K."/>
            <person name="Patterson J."/>
            <person name="Monnat R.J. Jr."/>
            <person name="Barlow S.B."/>
            <person name="Starkenburg S.R."/>
            <person name="Cattolico R.A."/>
        </authorList>
    </citation>
    <scope>NUCLEOTIDE SEQUENCE</scope>
    <source>
        <strain evidence="9">CCMP291</strain>
    </source>
</reference>
<dbReference type="InterPro" id="IPR038350">
    <property type="entry name" value="Orai_sf"/>
</dbReference>
<dbReference type="Gene3D" id="1.20.140.140">
    <property type="entry name" value="Calcium release-activated calcium channel protein Orai"/>
    <property type="match status" value="1"/>
</dbReference>
<dbReference type="OrthoDB" id="10253246at2759"/>
<gene>
    <name evidence="8" type="ORF">Ctob_001485</name>
</gene>
<feature type="compositionally biased region" description="Basic and acidic residues" evidence="6">
    <location>
        <begin position="207"/>
        <end position="218"/>
    </location>
</feature>
<keyword evidence="3 7" id="KW-0812">Transmembrane</keyword>
<evidence type="ECO:0000313" key="8">
    <source>
        <dbReference type="EMBL" id="KOO27964.1"/>
    </source>
</evidence>
<sequence>MLFADKNALRTQLKVDMLRIRERELQYYTNNCLAISTSAALLAGFAWYGLTEVPFDSNANPFTQCLYLVVTTLIMGLELLTVVNATLCAILGPGLALRGPDGSMHNAVQGMMTHYRFTLACFTLGLICFMISALLYSWMQFDWTLSLPMTLLVIYFLILLYRYYWRIYRRFRLPPDAAVTGAFNVGSGDGASSSSGYDAAQRAQQEAQEREYQREMEEMRKTYGHLPESVRASMGIGGASGNGGAAGASGNGGAR</sequence>
<comment type="similarity">
    <text evidence="2">Belongs to the Orai family.</text>
</comment>
<organism evidence="8 9">
    <name type="scientific">Chrysochromulina tobinii</name>
    <dbReference type="NCBI Taxonomy" id="1460289"/>
    <lineage>
        <taxon>Eukaryota</taxon>
        <taxon>Haptista</taxon>
        <taxon>Haptophyta</taxon>
        <taxon>Prymnesiophyceae</taxon>
        <taxon>Prymnesiales</taxon>
        <taxon>Chrysochromulinaceae</taxon>
        <taxon>Chrysochromulina</taxon>
    </lineage>
</organism>
<feature type="transmembrane region" description="Helical" evidence="7">
    <location>
        <begin position="27"/>
        <end position="48"/>
    </location>
</feature>
<dbReference type="EMBL" id="JWZX01002639">
    <property type="protein sequence ID" value="KOO27964.1"/>
    <property type="molecule type" value="Genomic_DNA"/>
</dbReference>
<dbReference type="InterPro" id="IPR012446">
    <property type="entry name" value="CRAC_channel"/>
</dbReference>
<name>A0A0M0JN22_9EUKA</name>
<keyword evidence="4 7" id="KW-1133">Transmembrane helix</keyword>
<protein>
    <submittedName>
        <fullName evidence="8">High mobility group protein</fullName>
    </submittedName>
</protein>
<dbReference type="Pfam" id="PF07856">
    <property type="entry name" value="Orai-1"/>
    <property type="match status" value="1"/>
</dbReference>